<evidence type="ECO:0000256" key="4">
    <source>
        <dbReference type="ARBA" id="ARBA00022840"/>
    </source>
</evidence>
<evidence type="ECO:0000259" key="7">
    <source>
        <dbReference type="PROSITE" id="PS50893"/>
    </source>
</evidence>
<reference evidence="8 9" key="1">
    <citation type="journal article" date="2015" name="BMC Genomics">
        <title>Genome mining reveals unlocked bioactive potential of marine Gram-negative bacteria.</title>
        <authorList>
            <person name="Machado H."/>
            <person name="Sonnenschein E.C."/>
            <person name="Melchiorsen J."/>
            <person name="Gram L."/>
        </authorList>
    </citation>
    <scope>NUCLEOTIDE SEQUENCE [LARGE SCALE GENOMIC DNA]</scope>
    <source>
        <strain evidence="8 9">S4054</strain>
    </source>
</reference>
<keyword evidence="5" id="KW-1278">Translocase</keyword>
<keyword evidence="2" id="KW-0547">Nucleotide-binding</keyword>
<dbReference type="GO" id="GO:0005524">
    <property type="term" value="F:ATP binding"/>
    <property type="evidence" value="ECO:0007669"/>
    <property type="project" value="UniProtKB-KW"/>
</dbReference>
<protein>
    <submittedName>
        <fullName evidence="8">Cytochrome C biogenesis protein</fullName>
    </submittedName>
</protein>
<dbReference type="Gene3D" id="3.40.50.300">
    <property type="entry name" value="P-loop containing nucleotide triphosphate hydrolases"/>
    <property type="match status" value="1"/>
</dbReference>
<dbReference type="PROSITE" id="PS50893">
    <property type="entry name" value="ABC_TRANSPORTER_2"/>
    <property type="match status" value="1"/>
</dbReference>
<gene>
    <name evidence="8" type="ORF">N479_08155</name>
</gene>
<dbReference type="SMART" id="SM00382">
    <property type="entry name" value="AAA"/>
    <property type="match status" value="1"/>
</dbReference>
<dbReference type="InterPro" id="IPR005895">
    <property type="entry name" value="ABC_transptr_haem_export_CcmA"/>
</dbReference>
<dbReference type="NCBIfam" id="NF010061">
    <property type="entry name" value="PRK13538.1"/>
    <property type="match status" value="1"/>
</dbReference>
<dbReference type="RefSeq" id="WP_080928301.1">
    <property type="nucleotide sequence ID" value="NZ_AUXW01000124.1"/>
</dbReference>
<dbReference type="Proteomes" id="UP000033434">
    <property type="component" value="Unassembled WGS sequence"/>
</dbReference>
<evidence type="ECO:0000256" key="6">
    <source>
        <dbReference type="ARBA" id="ARBA00023136"/>
    </source>
</evidence>
<sequence>MLEIKALTCIKQDRCLFESLNFSLLSGQIMQIEGPNGAGKTSLLRIIAGFSQPDEGSVLFNKKNINEDYDEFALSLLFIGHKTGVNQQLTAYENVMHWLTVHGYKSTEPEIYTLLGKLGLVGLEDVPVRTLSAGQQRRVALVRLWLNNASLWILDEPFTALDKKGVAMLQAQFQRHLDKGGAILLTTHQDLTNTFSSLQTLALEYRH</sequence>
<dbReference type="InterPro" id="IPR027417">
    <property type="entry name" value="P-loop_NTPase"/>
</dbReference>
<evidence type="ECO:0000313" key="8">
    <source>
        <dbReference type="EMBL" id="KKE84672.1"/>
    </source>
</evidence>
<dbReference type="Pfam" id="PF00005">
    <property type="entry name" value="ABC_tran"/>
    <property type="match status" value="1"/>
</dbReference>
<dbReference type="PANTHER" id="PTHR43499">
    <property type="entry name" value="ABC TRANSPORTER I FAMILY MEMBER 1"/>
    <property type="match status" value="1"/>
</dbReference>
<evidence type="ECO:0000256" key="3">
    <source>
        <dbReference type="ARBA" id="ARBA00022748"/>
    </source>
</evidence>
<proteinExistence type="predicted"/>
<dbReference type="InterPro" id="IPR003593">
    <property type="entry name" value="AAA+_ATPase"/>
</dbReference>
<dbReference type="PROSITE" id="PS00211">
    <property type="entry name" value="ABC_TRANSPORTER_1"/>
    <property type="match status" value="1"/>
</dbReference>
<dbReference type="InterPro" id="IPR003439">
    <property type="entry name" value="ABC_transporter-like_ATP-bd"/>
</dbReference>
<dbReference type="GO" id="GO:0016887">
    <property type="term" value="F:ATP hydrolysis activity"/>
    <property type="evidence" value="ECO:0007669"/>
    <property type="project" value="InterPro"/>
</dbReference>
<name>A0A0F6AEM8_9GAMM</name>
<keyword evidence="6" id="KW-0472">Membrane</keyword>
<evidence type="ECO:0000313" key="9">
    <source>
        <dbReference type="Proteomes" id="UP000033434"/>
    </source>
</evidence>
<dbReference type="PATRIC" id="fig|1129367.4.peg.1387"/>
<accession>A0A0F6AEM8</accession>
<comment type="caution">
    <text evidence="8">The sequence shown here is derived from an EMBL/GenBank/DDBJ whole genome shotgun (WGS) entry which is preliminary data.</text>
</comment>
<evidence type="ECO:0000256" key="1">
    <source>
        <dbReference type="ARBA" id="ARBA00022448"/>
    </source>
</evidence>
<dbReference type="AlphaFoldDB" id="A0A0F6AEM8"/>
<dbReference type="InterPro" id="IPR017871">
    <property type="entry name" value="ABC_transporter-like_CS"/>
</dbReference>
<dbReference type="PANTHER" id="PTHR43499:SF1">
    <property type="entry name" value="ABC TRANSPORTER I FAMILY MEMBER 1"/>
    <property type="match status" value="1"/>
</dbReference>
<organism evidence="8 9">
    <name type="scientific">Pseudoalteromonas luteoviolacea S4054</name>
    <dbReference type="NCBI Taxonomy" id="1129367"/>
    <lineage>
        <taxon>Bacteria</taxon>
        <taxon>Pseudomonadati</taxon>
        <taxon>Pseudomonadota</taxon>
        <taxon>Gammaproteobacteria</taxon>
        <taxon>Alteromonadales</taxon>
        <taxon>Pseudoalteromonadaceae</taxon>
        <taxon>Pseudoalteromonas</taxon>
    </lineage>
</organism>
<dbReference type="EMBL" id="AUXW01000124">
    <property type="protein sequence ID" value="KKE84672.1"/>
    <property type="molecule type" value="Genomic_DNA"/>
</dbReference>
<dbReference type="GO" id="GO:0022857">
    <property type="term" value="F:transmembrane transporter activity"/>
    <property type="evidence" value="ECO:0007669"/>
    <property type="project" value="InterPro"/>
</dbReference>
<keyword evidence="1" id="KW-0813">Transport</keyword>
<evidence type="ECO:0000256" key="5">
    <source>
        <dbReference type="ARBA" id="ARBA00022967"/>
    </source>
</evidence>
<keyword evidence="3" id="KW-0201">Cytochrome c-type biogenesis</keyword>
<dbReference type="GO" id="GO:0017004">
    <property type="term" value="P:cytochrome complex assembly"/>
    <property type="evidence" value="ECO:0007669"/>
    <property type="project" value="UniProtKB-KW"/>
</dbReference>
<feature type="domain" description="ABC transporter" evidence="7">
    <location>
        <begin position="2"/>
        <end position="204"/>
    </location>
</feature>
<evidence type="ECO:0000256" key="2">
    <source>
        <dbReference type="ARBA" id="ARBA00022741"/>
    </source>
</evidence>
<dbReference type="SUPFAM" id="SSF52540">
    <property type="entry name" value="P-loop containing nucleoside triphosphate hydrolases"/>
    <property type="match status" value="1"/>
</dbReference>
<dbReference type="NCBIfam" id="TIGR01189">
    <property type="entry name" value="ccmA"/>
    <property type="match status" value="1"/>
</dbReference>
<keyword evidence="4" id="KW-0067">ATP-binding</keyword>